<dbReference type="EMBL" id="JAFJYH010000056">
    <property type="protein sequence ID" value="KAG4422026.1"/>
    <property type="molecule type" value="Genomic_DNA"/>
</dbReference>
<evidence type="ECO:0000259" key="2">
    <source>
        <dbReference type="Pfam" id="PF07859"/>
    </source>
</evidence>
<dbReference type="OrthoDB" id="433474at2759"/>
<name>A0A8H7WBZ7_9HELO</name>
<accession>A0A8H7WBZ7</accession>
<feature type="domain" description="Alpha/beta hydrolase fold-3" evidence="2">
    <location>
        <begin position="88"/>
        <end position="180"/>
    </location>
</feature>
<comment type="caution">
    <text evidence="3">The sequence shown here is derived from an EMBL/GenBank/DDBJ whole genome shotgun (WGS) entry which is preliminary data.</text>
</comment>
<keyword evidence="1" id="KW-0378">Hydrolase</keyword>
<dbReference type="PANTHER" id="PTHR48081:SF8">
    <property type="entry name" value="ALPHA_BETA HYDROLASE FOLD-3 DOMAIN-CONTAINING PROTEIN-RELATED"/>
    <property type="match status" value="1"/>
</dbReference>
<evidence type="ECO:0000256" key="1">
    <source>
        <dbReference type="ARBA" id="ARBA00022801"/>
    </source>
</evidence>
<dbReference type="SUPFAM" id="SSF53474">
    <property type="entry name" value="alpha/beta-Hydrolases"/>
    <property type="match status" value="1"/>
</dbReference>
<sequence>MPSLQALPFDPALDAVLATFPQDSRSVDHAHIFERRQTTATICNPVAIFTDPEIAHEEIMIPGPEGEIQMTILRPIKAANGPRPAFYNIHGSALVLGNRYFFLGNTFSLAKEFGAVVISMEYRLAPEFPALTQVEDAYAGLKSVSQNASELGIDPEKIIASGSSSGGGIAAGVALLALETERAANLRL</sequence>
<gene>
    <name evidence="3" type="ORF">IFR04_004885</name>
</gene>
<keyword evidence="4" id="KW-1185">Reference proteome</keyword>
<dbReference type="InterPro" id="IPR029058">
    <property type="entry name" value="AB_hydrolase_fold"/>
</dbReference>
<evidence type="ECO:0000313" key="3">
    <source>
        <dbReference type="EMBL" id="KAG4422026.1"/>
    </source>
</evidence>
<dbReference type="Proteomes" id="UP000664132">
    <property type="component" value="Unassembled WGS sequence"/>
</dbReference>
<reference evidence="3" key="1">
    <citation type="submission" date="2021-02" db="EMBL/GenBank/DDBJ databases">
        <title>Genome sequence Cadophora malorum strain M34.</title>
        <authorList>
            <person name="Stefanovic E."/>
            <person name="Vu D."/>
            <person name="Scully C."/>
            <person name="Dijksterhuis J."/>
            <person name="Roader J."/>
            <person name="Houbraken J."/>
        </authorList>
    </citation>
    <scope>NUCLEOTIDE SEQUENCE</scope>
    <source>
        <strain evidence="3">M34</strain>
    </source>
</reference>
<dbReference type="Gene3D" id="3.40.50.1820">
    <property type="entry name" value="alpha/beta hydrolase"/>
    <property type="match status" value="1"/>
</dbReference>
<organism evidence="3 4">
    <name type="scientific">Cadophora malorum</name>
    <dbReference type="NCBI Taxonomy" id="108018"/>
    <lineage>
        <taxon>Eukaryota</taxon>
        <taxon>Fungi</taxon>
        <taxon>Dikarya</taxon>
        <taxon>Ascomycota</taxon>
        <taxon>Pezizomycotina</taxon>
        <taxon>Leotiomycetes</taxon>
        <taxon>Helotiales</taxon>
        <taxon>Ploettnerulaceae</taxon>
        <taxon>Cadophora</taxon>
    </lineage>
</organism>
<dbReference type="InterPro" id="IPR013094">
    <property type="entry name" value="AB_hydrolase_3"/>
</dbReference>
<proteinExistence type="predicted"/>
<dbReference type="GO" id="GO:0016787">
    <property type="term" value="F:hydrolase activity"/>
    <property type="evidence" value="ECO:0007669"/>
    <property type="project" value="UniProtKB-KW"/>
</dbReference>
<dbReference type="AlphaFoldDB" id="A0A8H7WBZ7"/>
<protein>
    <recommendedName>
        <fullName evidence="2">Alpha/beta hydrolase fold-3 domain-containing protein</fullName>
    </recommendedName>
</protein>
<dbReference type="InterPro" id="IPR050300">
    <property type="entry name" value="GDXG_lipolytic_enzyme"/>
</dbReference>
<evidence type="ECO:0000313" key="4">
    <source>
        <dbReference type="Proteomes" id="UP000664132"/>
    </source>
</evidence>
<dbReference type="Pfam" id="PF07859">
    <property type="entry name" value="Abhydrolase_3"/>
    <property type="match status" value="1"/>
</dbReference>
<dbReference type="PANTHER" id="PTHR48081">
    <property type="entry name" value="AB HYDROLASE SUPERFAMILY PROTEIN C4A8.06C"/>
    <property type="match status" value="1"/>
</dbReference>